<evidence type="ECO:0000256" key="5">
    <source>
        <dbReference type="ARBA" id="ARBA00022989"/>
    </source>
</evidence>
<evidence type="ECO:0000259" key="8">
    <source>
        <dbReference type="Pfam" id="PF13632"/>
    </source>
</evidence>
<dbReference type="GO" id="GO:0016020">
    <property type="term" value="C:membrane"/>
    <property type="evidence" value="ECO:0007669"/>
    <property type="project" value="UniProtKB-SubCell"/>
</dbReference>
<keyword evidence="4 7" id="KW-0812">Transmembrane</keyword>
<organism evidence="9 10">
    <name type="scientific">Mycolicibacterium moriokaense</name>
    <dbReference type="NCBI Taxonomy" id="39691"/>
    <lineage>
        <taxon>Bacteria</taxon>
        <taxon>Bacillati</taxon>
        <taxon>Actinomycetota</taxon>
        <taxon>Actinomycetes</taxon>
        <taxon>Mycobacteriales</taxon>
        <taxon>Mycobacteriaceae</taxon>
        <taxon>Mycolicibacterium</taxon>
    </lineage>
</organism>
<feature type="transmembrane region" description="Helical" evidence="7">
    <location>
        <begin position="506"/>
        <end position="530"/>
    </location>
</feature>
<evidence type="ECO:0000256" key="4">
    <source>
        <dbReference type="ARBA" id="ARBA00022692"/>
    </source>
</evidence>
<reference evidence="10" key="1">
    <citation type="submission" date="2018-05" db="EMBL/GenBank/DDBJ databases">
        <authorList>
            <person name="Deangelis K."/>
            <person name="Huntemann M."/>
            <person name="Clum A."/>
            <person name="Pillay M."/>
            <person name="Palaniappan K."/>
            <person name="Varghese N."/>
            <person name="Mikhailova N."/>
            <person name="Stamatis D."/>
            <person name="Reddy T."/>
            <person name="Daum C."/>
            <person name="Shapiro N."/>
            <person name="Ivanova N."/>
            <person name="Kyrpides N."/>
            <person name="Woyke T."/>
        </authorList>
    </citation>
    <scope>NUCLEOTIDE SEQUENCE [LARGE SCALE GENOMIC DNA]</scope>
    <source>
        <strain evidence="10">GAS496</strain>
    </source>
</reference>
<dbReference type="Proteomes" id="UP000247781">
    <property type="component" value="Unassembled WGS sequence"/>
</dbReference>
<evidence type="ECO:0000313" key="9">
    <source>
        <dbReference type="EMBL" id="PXW96895.1"/>
    </source>
</evidence>
<feature type="transmembrane region" description="Helical" evidence="7">
    <location>
        <begin position="402"/>
        <end position="423"/>
    </location>
</feature>
<dbReference type="PANTHER" id="PTHR43867:SF2">
    <property type="entry name" value="CELLULOSE SYNTHASE CATALYTIC SUBUNIT A [UDP-FORMING]"/>
    <property type="match status" value="1"/>
</dbReference>
<accession>A0A318H189</accession>
<evidence type="ECO:0000256" key="3">
    <source>
        <dbReference type="ARBA" id="ARBA00022679"/>
    </source>
</evidence>
<dbReference type="RefSeq" id="WP_110320256.1">
    <property type="nucleotide sequence ID" value="NZ_QJJU01000050.1"/>
</dbReference>
<name>A0A318H189_9MYCO</name>
<keyword evidence="5 7" id="KW-1133">Transmembrane helix</keyword>
<evidence type="ECO:0000256" key="7">
    <source>
        <dbReference type="SAM" id="Phobius"/>
    </source>
</evidence>
<dbReference type="EMBL" id="QJJU01000050">
    <property type="protein sequence ID" value="PXW96895.1"/>
    <property type="molecule type" value="Genomic_DNA"/>
</dbReference>
<dbReference type="InterPro" id="IPR001173">
    <property type="entry name" value="Glyco_trans_2-like"/>
</dbReference>
<feature type="transmembrane region" description="Helical" evidence="7">
    <location>
        <begin position="70"/>
        <end position="90"/>
    </location>
</feature>
<evidence type="ECO:0000256" key="1">
    <source>
        <dbReference type="ARBA" id="ARBA00004141"/>
    </source>
</evidence>
<sequence length="557" mass="62684">MTVVEDAEHDTELSPKLVAVQGSRDTLLVTPPSDEEVYGYFGPQMRWVQVLLLVAYVLAAWSLFEFTVSALYVLSPLLVVLALNIVGNLLSALTSFNSRRYNGKSHRRLVQTWQPLGRYPGVDVFLPTYGEGLDVLRNTYTFVAGMQWPGELNVYVLDDGGRESVRDLAADFGFHYILRPNRGYMKKAGNLQYAFTQTRGDQIVILDADFCPRHDFLQHLIPYMDDPGVGIVQSPQYFSTTEDMGWIERTAGATQELFYRWILPSRDRFDAAVCVGTCAIYRRAALEAAGGFAQIEHSEDIHTGLFLMRAGYQTRYVPAIVSRGLCPSDLAGFLNQQYRWCNGSLVRLDNEHLEGEALKMTLRQRICFWAGVLYYITTAINVVALYIPGLVMAAFFPEQVQPIQFVPFLAGLWVYLVVLPFVSQSRWRFEVLRIQMAYSYAHIVAIAHKLRGRSAGWVPTGAVGATNSLARTISRVGAAAIVISLAPFWVMVIYDLETYGLRRFWLMGMFLLLYTYIALPLLVEFAKMLAPAPRAKRAGRRTMEAVESPPRLEAVAS</sequence>
<comment type="caution">
    <text evidence="9">The sequence shown here is derived from an EMBL/GenBank/DDBJ whole genome shotgun (WGS) entry which is preliminary data.</text>
</comment>
<keyword evidence="3" id="KW-0808">Transferase</keyword>
<feature type="transmembrane region" description="Helical" evidence="7">
    <location>
        <begin position="366"/>
        <end position="396"/>
    </location>
</feature>
<evidence type="ECO:0000256" key="2">
    <source>
        <dbReference type="ARBA" id="ARBA00022676"/>
    </source>
</evidence>
<dbReference type="InterPro" id="IPR029044">
    <property type="entry name" value="Nucleotide-diphossugar_trans"/>
</dbReference>
<keyword evidence="2" id="KW-0328">Glycosyltransferase</keyword>
<dbReference type="PANTHER" id="PTHR43867">
    <property type="entry name" value="CELLULOSE SYNTHASE CATALYTIC SUBUNIT A [UDP-FORMING]"/>
    <property type="match status" value="1"/>
</dbReference>
<dbReference type="Gene3D" id="3.90.550.10">
    <property type="entry name" value="Spore Coat Polysaccharide Biosynthesis Protein SpsA, Chain A"/>
    <property type="match status" value="1"/>
</dbReference>
<comment type="subcellular location">
    <subcellularLocation>
        <location evidence="1">Membrane</location>
        <topology evidence="1">Multi-pass membrane protein</topology>
    </subcellularLocation>
</comment>
<dbReference type="GO" id="GO:0016757">
    <property type="term" value="F:glycosyltransferase activity"/>
    <property type="evidence" value="ECO:0007669"/>
    <property type="project" value="UniProtKB-KW"/>
</dbReference>
<dbReference type="Pfam" id="PF13632">
    <property type="entry name" value="Glyco_trans_2_3"/>
    <property type="match status" value="1"/>
</dbReference>
<dbReference type="OrthoDB" id="9806824at2"/>
<evidence type="ECO:0000313" key="10">
    <source>
        <dbReference type="Proteomes" id="UP000247781"/>
    </source>
</evidence>
<feature type="domain" description="Glycosyltransferase 2-like" evidence="8">
    <location>
        <begin position="203"/>
        <end position="412"/>
    </location>
</feature>
<dbReference type="CDD" id="cd06421">
    <property type="entry name" value="CESA_CelA_like"/>
    <property type="match status" value="1"/>
</dbReference>
<gene>
    <name evidence="9" type="ORF">C8E89_1505</name>
</gene>
<feature type="transmembrane region" description="Helical" evidence="7">
    <location>
        <begin position="47"/>
        <end position="64"/>
    </location>
</feature>
<reference evidence="9 10" key="2">
    <citation type="submission" date="2018-06" db="EMBL/GenBank/DDBJ databases">
        <title>Sequencing of bacterial isolates from soil warming experiment in Harvard Forest, Massachusetts, USA.</title>
        <authorList>
            <person name="Deangelis K.PhD."/>
        </authorList>
    </citation>
    <scope>NUCLEOTIDE SEQUENCE [LARGE SCALE GENOMIC DNA]</scope>
    <source>
        <strain evidence="9 10">GAS496</strain>
    </source>
</reference>
<evidence type="ECO:0000256" key="6">
    <source>
        <dbReference type="ARBA" id="ARBA00023136"/>
    </source>
</evidence>
<proteinExistence type="predicted"/>
<keyword evidence="6 7" id="KW-0472">Membrane</keyword>
<dbReference type="AlphaFoldDB" id="A0A318H189"/>
<feature type="transmembrane region" description="Helical" evidence="7">
    <location>
        <begin position="476"/>
        <end position="494"/>
    </location>
</feature>
<protein>
    <submittedName>
        <fullName evidence="9">Cellulose synthase (UDP-forming)</fullName>
    </submittedName>
</protein>
<keyword evidence="10" id="KW-1185">Reference proteome</keyword>
<dbReference type="InterPro" id="IPR050321">
    <property type="entry name" value="Glycosyltr_2/OpgH_subfam"/>
</dbReference>
<dbReference type="SUPFAM" id="SSF53448">
    <property type="entry name" value="Nucleotide-diphospho-sugar transferases"/>
    <property type="match status" value="1"/>
</dbReference>